<evidence type="ECO:0000259" key="7">
    <source>
        <dbReference type="PROSITE" id="PS50102"/>
    </source>
</evidence>
<evidence type="ECO:0000256" key="3">
    <source>
        <dbReference type="ARBA" id="ARBA00022884"/>
    </source>
</evidence>
<feature type="domain" description="RRM" evidence="7">
    <location>
        <begin position="12"/>
        <end position="88"/>
    </location>
</feature>
<feature type="domain" description="RRM" evidence="7">
    <location>
        <begin position="544"/>
        <end position="640"/>
    </location>
</feature>
<feature type="compositionally biased region" description="Basic and acidic residues" evidence="6">
    <location>
        <begin position="373"/>
        <end position="389"/>
    </location>
</feature>
<dbReference type="SMART" id="SM00361">
    <property type="entry name" value="RRM_1"/>
    <property type="match status" value="2"/>
</dbReference>
<feature type="compositionally biased region" description="Basic and acidic residues" evidence="6">
    <location>
        <begin position="653"/>
        <end position="666"/>
    </location>
</feature>
<keyword evidence="2" id="KW-0677">Repeat</keyword>
<dbReference type="Gene3D" id="3.30.70.330">
    <property type="match status" value="4"/>
</dbReference>
<organism evidence="8 9">
    <name type="scientific">Lymnaea stagnalis</name>
    <name type="common">Great pond snail</name>
    <name type="synonym">Helix stagnalis</name>
    <dbReference type="NCBI Taxonomy" id="6523"/>
    <lineage>
        <taxon>Eukaryota</taxon>
        <taxon>Metazoa</taxon>
        <taxon>Spiralia</taxon>
        <taxon>Lophotrochozoa</taxon>
        <taxon>Mollusca</taxon>
        <taxon>Gastropoda</taxon>
        <taxon>Heterobranchia</taxon>
        <taxon>Euthyneura</taxon>
        <taxon>Panpulmonata</taxon>
        <taxon>Hygrophila</taxon>
        <taxon>Lymnaeoidea</taxon>
        <taxon>Lymnaeidae</taxon>
        <taxon>Lymnaea</taxon>
    </lineage>
</organism>
<feature type="region of interest" description="Disordered" evidence="6">
    <location>
        <begin position="255"/>
        <end position="390"/>
    </location>
</feature>
<dbReference type="InterPro" id="IPR003954">
    <property type="entry name" value="RRM_euk-type"/>
</dbReference>
<evidence type="ECO:0000256" key="1">
    <source>
        <dbReference type="ARBA" id="ARBA00004123"/>
    </source>
</evidence>
<feature type="compositionally biased region" description="Acidic residues" evidence="6">
    <location>
        <begin position="321"/>
        <end position="372"/>
    </location>
</feature>
<evidence type="ECO:0000313" key="8">
    <source>
        <dbReference type="EMBL" id="CAL1541094.1"/>
    </source>
</evidence>
<feature type="region of interest" description="Disordered" evidence="6">
    <location>
        <begin position="653"/>
        <end position="782"/>
    </location>
</feature>
<feature type="compositionally biased region" description="Basic residues" evidence="6">
    <location>
        <begin position="762"/>
        <end position="776"/>
    </location>
</feature>
<feature type="compositionally biased region" description="Polar residues" evidence="6">
    <location>
        <begin position="294"/>
        <end position="313"/>
    </location>
</feature>
<feature type="domain" description="RRM" evidence="7">
    <location>
        <begin position="168"/>
        <end position="245"/>
    </location>
</feature>
<dbReference type="FunFam" id="3.30.70.330:FF:000182">
    <property type="entry name" value="RNA-binding motif protein 28"/>
    <property type="match status" value="1"/>
</dbReference>
<proteinExistence type="predicted"/>
<protein>
    <recommendedName>
        <fullName evidence="7">RRM domain-containing protein</fullName>
    </recommendedName>
</protein>
<feature type="compositionally biased region" description="Basic and acidic residues" evidence="6">
    <location>
        <begin position="690"/>
        <end position="707"/>
    </location>
</feature>
<evidence type="ECO:0000256" key="4">
    <source>
        <dbReference type="ARBA" id="ARBA00023242"/>
    </source>
</evidence>
<dbReference type="GO" id="GO:0005730">
    <property type="term" value="C:nucleolus"/>
    <property type="evidence" value="ECO:0007669"/>
    <property type="project" value="TreeGrafter"/>
</dbReference>
<evidence type="ECO:0000256" key="2">
    <source>
        <dbReference type="ARBA" id="ARBA00022737"/>
    </source>
</evidence>
<comment type="caution">
    <text evidence="8">The sequence shown here is derived from an EMBL/GenBank/DDBJ whole genome shotgun (WGS) entry which is preliminary data.</text>
</comment>
<accession>A0AAV2I8G6</accession>
<feature type="compositionally biased region" description="Polar residues" evidence="6">
    <location>
        <begin position="744"/>
        <end position="758"/>
    </location>
</feature>
<name>A0AAV2I8G6_LYMST</name>
<sequence>MAEETHEEKHGKTIFIRNLPYSTNNEKLEKIFSDIGPIKSCFVVSDKDSGKCRGFGYVKYTLLEDAEKALKTIKKVEGRNVHIMYAKKKEKKKKFGRPVKEPGDDQTTETTNEGKAQKNVPETKAPVTKGQAQEKKTASFNKFKQPKAEPPVKGLRQAPNPLNEGKRARLIVRNLSFKCEKEDLKKAFGNFGTVVDVHIPKKASGLKMGFGFVQFANKAQAGMAVKELNGKEISGRVVAVDWSLPKDKFEATRTVNKMEIPEESTEDVDNSVSMDVDEDDESIEEDAQVDRKSISATKKGNAVTNKGNVTTQKGKAVKESSEEDESSSDEGEEESESSEDEQDWSDEEESIGGDDEDTSEDDEEDSGSEDEDSHGKPAKTIERPSDVNEGRTLFIRNMPFNTEEEDLYEFFSQFGDVKYCKIVMDFLSGMPKGSSAFVQFLSKESADACHKAATESENRLTIGGRQIVVEKAISRQRAEELLKSKEKKKEQKDTRNLYLAREGVIREGTEAAKDVPPADLALRAKISAANRQKLKDQNIFVSSTRLCVHNIPPTVVDQRLRQIVYQAAGDKSAKSHIPLLQCRIMRDLNRLNSQGIGKSRGFAFCSFSQHAHALNALNHLNNNPNIFGDKKRPIVEFSLENRKALETKQNRLEKSMAQWKQKELDQKSQAAVTGGPEGKRQRKRQRKQKPWKDARPLDTMKQQDKVARSLHKGPLGLPSHSGPKQRHKQRPGQQGKEVGRRGMNRNNKFQNRQAQHAPQKSAKVKPPKMMHPNKKRKDFDNFDKLVASYKQKIMAGMKS</sequence>
<dbReference type="InterPro" id="IPR012677">
    <property type="entry name" value="Nucleotide-bd_a/b_plait_sf"/>
</dbReference>
<keyword evidence="9" id="KW-1185">Reference proteome</keyword>
<dbReference type="InterPro" id="IPR051945">
    <property type="entry name" value="RRM_MRD1_RNA_proc_ribogen"/>
</dbReference>
<dbReference type="PANTHER" id="PTHR48039:SF5">
    <property type="entry name" value="RNA-BINDING PROTEIN 28"/>
    <property type="match status" value="1"/>
</dbReference>
<gene>
    <name evidence="8" type="ORF">GSLYS_00014736001</name>
</gene>
<feature type="region of interest" description="Disordered" evidence="6">
    <location>
        <begin position="89"/>
        <end position="161"/>
    </location>
</feature>
<dbReference type="CDD" id="cd12415">
    <property type="entry name" value="RRM3_RBM28_like"/>
    <property type="match status" value="1"/>
</dbReference>
<dbReference type="InterPro" id="IPR035979">
    <property type="entry name" value="RBD_domain_sf"/>
</dbReference>
<dbReference type="Proteomes" id="UP001497497">
    <property type="component" value="Unassembled WGS sequence"/>
</dbReference>
<evidence type="ECO:0000313" key="9">
    <source>
        <dbReference type="Proteomes" id="UP001497497"/>
    </source>
</evidence>
<reference evidence="8 9" key="1">
    <citation type="submission" date="2024-04" db="EMBL/GenBank/DDBJ databases">
        <authorList>
            <consortium name="Genoscope - CEA"/>
            <person name="William W."/>
        </authorList>
    </citation>
    <scope>NUCLEOTIDE SEQUENCE [LARGE SCALE GENOMIC DNA]</scope>
</reference>
<dbReference type="InterPro" id="IPR000504">
    <property type="entry name" value="RRM_dom"/>
</dbReference>
<feature type="domain" description="RRM" evidence="7">
    <location>
        <begin position="391"/>
        <end position="474"/>
    </location>
</feature>
<dbReference type="SUPFAM" id="SSF54928">
    <property type="entry name" value="RNA-binding domain, RBD"/>
    <property type="match status" value="3"/>
</dbReference>
<dbReference type="CDD" id="cd12413">
    <property type="entry name" value="RRM1_RBM28_like"/>
    <property type="match status" value="1"/>
</dbReference>
<evidence type="ECO:0000256" key="5">
    <source>
        <dbReference type="PROSITE-ProRule" id="PRU00176"/>
    </source>
</evidence>
<dbReference type="EMBL" id="CAXITT010000414">
    <property type="protein sequence ID" value="CAL1541094.1"/>
    <property type="molecule type" value="Genomic_DNA"/>
</dbReference>
<dbReference type="SMART" id="SM00360">
    <property type="entry name" value="RRM"/>
    <property type="match status" value="4"/>
</dbReference>
<comment type="subcellular location">
    <subcellularLocation>
        <location evidence="1">Nucleus</location>
    </subcellularLocation>
</comment>
<dbReference type="Pfam" id="PF00076">
    <property type="entry name" value="RRM_1"/>
    <property type="match status" value="3"/>
</dbReference>
<keyword evidence="4" id="KW-0539">Nucleus</keyword>
<keyword evidence="3 5" id="KW-0694">RNA-binding</keyword>
<dbReference type="GO" id="GO:0003729">
    <property type="term" value="F:mRNA binding"/>
    <property type="evidence" value="ECO:0007669"/>
    <property type="project" value="TreeGrafter"/>
</dbReference>
<dbReference type="CDD" id="cd12416">
    <property type="entry name" value="RRM4_RBM28_like"/>
    <property type="match status" value="1"/>
</dbReference>
<feature type="compositionally biased region" description="Basic residues" evidence="6">
    <location>
        <begin position="680"/>
        <end position="689"/>
    </location>
</feature>
<dbReference type="PROSITE" id="PS50102">
    <property type="entry name" value="RRM"/>
    <property type="match status" value="4"/>
</dbReference>
<dbReference type="CDD" id="cd12414">
    <property type="entry name" value="RRM2_RBM28_like"/>
    <property type="match status" value="1"/>
</dbReference>
<feature type="compositionally biased region" description="Acidic residues" evidence="6">
    <location>
        <begin position="261"/>
        <end position="287"/>
    </location>
</feature>
<dbReference type="PANTHER" id="PTHR48039">
    <property type="entry name" value="RNA-BINDING MOTIF PROTEIN 14B"/>
    <property type="match status" value="1"/>
</dbReference>
<evidence type="ECO:0000256" key="6">
    <source>
        <dbReference type="SAM" id="MobiDB-lite"/>
    </source>
</evidence>
<dbReference type="AlphaFoldDB" id="A0AAV2I8G6"/>